<proteinExistence type="predicted"/>
<protein>
    <submittedName>
        <fullName evidence="2">Uncharacterized protein</fullName>
    </submittedName>
</protein>
<name>A0A423TJG3_PENVA</name>
<feature type="compositionally biased region" description="Polar residues" evidence="1">
    <location>
        <begin position="361"/>
        <end position="370"/>
    </location>
</feature>
<accession>A0A423TJG3</accession>
<feature type="compositionally biased region" description="Basic and acidic residues" evidence="1">
    <location>
        <begin position="276"/>
        <end position="290"/>
    </location>
</feature>
<feature type="compositionally biased region" description="Basic and acidic residues" evidence="1">
    <location>
        <begin position="17"/>
        <end position="31"/>
    </location>
</feature>
<evidence type="ECO:0000313" key="3">
    <source>
        <dbReference type="Proteomes" id="UP000283509"/>
    </source>
</evidence>
<feature type="compositionally biased region" description="Basic and acidic residues" evidence="1">
    <location>
        <begin position="58"/>
        <end position="77"/>
    </location>
</feature>
<sequence length="757" mass="82759">MPCGCFGKKKKAAEEEEKYRQRDSKSREREPPSPTPVSVPAPTVVPAAPLAAAPTPEGDARLRPEDDPDKTSRRRDVVASFYNDQCELIGFKATGSRPPSAYVGGAHHDGSASVSSSGSPGSLRPGASCRADLAEKRREFFKQLTIESEDGSRPGTRPNSRATNSLTRSRDSNHEEKMSVIQIAKSSLRPVKQSPQSQDTKLPYRPHYASEEEERGMQYRVARELMLKDIRQQAFTLRPSTEKVQFKNMLPAKEPEEADFISNGEADATPFIMETKQTESSERAPPKKLTEPVSSERIQSHTQTKLDLSAVKAAAKQREQIDPEISDLLENLSGQEISELLVDLSEPEMELLPEDSPKPQGPQSQQANSSNQVLGNLAMDVRVSGSEPGIVMQKSTGELPDNVQICTGNGDIQKLSSQPIPPFSIETSATEVSVTEFKQEPVVLPATEPSPVEHQVTQIPSVVEVKQETVQISGTKSIVEVLDDLQMPATGNSSVIKVTQETVMLPASEPTLEVKVKHEGIALPAEQPLYADDKREAVHMPATDPISVLEVKQESVQLRASASPENPPMPPAELPQETTRNVLEATHEFQQESAADAMHRHENMTEIAYPSPENQKPEGIGDLNNTMLPPSVDPSFLRTEEEPEELLLQQSFHQPPPRPAEEPAPLLPEPVVDPLSNVPASQPTITRHSPDEHESLPPAPPTPPSGPEPTPPTQLSSFEGNEQTHEVQVVAPVTLPTMEEPLLILDEPLPPAPPRHL</sequence>
<reference evidence="2 3" key="2">
    <citation type="submission" date="2019-01" db="EMBL/GenBank/DDBJ databases">
        <title>The decoding of complex shrimp genome reveals the adaptation for benthos swimmer, frequently molting mechanism and breeding impact on genome.</title>
        <authorList>
            <person name="Sun Y."/>
            <person name="Gao Y."/>
            <person name="Yu Y."/>
        </authorList>
    </citation>
    <scope>NUCLEOTIDE SEQUENCE [LARGE SCALE GENOMIC DNA]</scope>
    <source>
        <tissue evidence="2">Muscle</tissue>
    </source>
</reference>
<keyword evidence="3" id="KW-1185">Reference proteome</keyword>
<feature type="compositionally biased region" description="Low complexity" evidence="1">
    <location>
        <begin position="111"/>
        <end position="128"/>
    </location>
</feature>
<gene>
    <name evidence="2" type="ORF">C7M84_004820</name>
</gene>
<feature type="compositionally biased region" description="Basic and acidic residues" evidence="1">
    <location>
        <begin position="168"/>
        <end position="178"/>
    </location>
</feature>
<feature type="region of interest" description="Disordered" evidence="1">
    <location>
        <begin position="90"/>
        <end position="215"/>
    </location>
</feature>
<feature type="region of interest" description="Disordered" evidence="1">
    <location>
        <begin position="609"/>
        <end position="733"/>
    </location>
</feature>
<feature type="compositionally biased region" description="Basic and acidic residues" evidence="1">
    <location>
        <begin position="132"/>
        <end position="141"/>
    </location>
</feature>
<feature type="region of interest" description="Disordered" evidence="1">
    <location>
        <begin position="1"/>
        <end position="78"/>
    </location>
</feature>
<dbReference type="AlphaFoldDB" id="A0A423TJG3"/>
<feature type="compositionally biased region" description="Polar residues" evidence="1">
    <location>
        <begin position="157"/>
        <end position="167"/>
    </location>
</feature>
<dbReference type="Proteomes" id="UP000283509">
    <property type="component" value="Unassembled WGS sequence"/>
</dbReference>
<comment type="caution">
    <text evidence="2">The sequence shown here is derived from an EMBL/GenBank/DDBJ whole genome shotgun (WGS) entry which is preliminary data.</text>
</comment>
<feature type="compositionally biased region" description="Low complexity" evidence="1">
    <location>
        <begin position="40"/>
        <end position="56"/>
    </location>
</feature>
<feature type="region of interest" description="Disordered" evidence="1">
    <location>
        <begin position="350"/>
        <end position="370"/>
    </location>
</feature>
<organism evidence="2 3">
    <name type="scientific">Penaeus vannamei</name>
    <name type="common">Whiteleg shrimp</name>
    <name type="synonym">Litopenaeus vannamei</name>
    <dbReference type="NCBI Taxonomy" id="6689"/>
    <lineage>
        <taxon>Eukaryota</taxon>
        <taxon>Metazoa</taxon>
        <taxon>Ecdysozoa</taxon>
        <taxon>Arthropoda</taxon>
        <taxon>Crustacea</taxon>
        <taxon>Multicrustacea</taxon>
        <taxon>Malacostraca</taxon>
        <taxon>Eumalacostraca</taxon>
        <taxon>Eucarida</taxon>
        <taxon>Decapoda</taxon>
        <taxon>Dendrobranchiata</taxon>
        <taxon>Penaeoidea</taxon>
        <taxon>Penaeidae</taxon>
        <taxon>Penaeus</taxon>
    </lineage>
</organism>
<dbReference type="EMBL" id="QCYY01001636">
    <property type="protein sequence ID" value="ROT76601.1"/>
    <property type="molecule type" value="Genomic_DNA"/>
</dbReference>
<reference evidence="2 3" key="1">
    <citation type="submission" date="2018-04" db="EMBL/GenBank/DDBJ databases">
        <authorList>
            <person name="Zhang X."/>
            <person name="Yuan J."/>
            <person name="Li F."/>
            <person name="Xiang J."/>
        </authorList>
    </citation>
    <scope>NUCLEOTIDE SEQUENCE [LARGE SCALE GENOMIC DNA]</scope>
    <source>
        <tissue evidence="2">Muscle</tissue>
    </source>
</reference>
<evidence type="ECO:0000256" key="1">
    <source>
        <dbReference type="SAM" id="MobiDB-lite"/>
    </source>
</evidence>
<evidence type="ECO:0000313" key="2">
    <source>
        <dbReference type="EMBL" id="ROT76601.1"/>
    </source>
</evidence>
<feature type="compositionally biased region" description="Pro residues" evidence="1">
    <location>
        <begin position="697"/>
        <end position="712"/>
    </location>
</feature>
<feature type="compositionally biased region" description="Polar residues" evidence="1">
    <location>
        <begin position="292"/>
        <end position="305"/>
    </location>
</feature>
<feature type="compositionally biased region" description="Polar residues" evidence="1">
    <location>
        <begin position="678"/>
        <end position="687"/>
    </location>
</feature>
<feature type="region of interest" description="Disordered" evidence="1">
    <location>
        <begin position="274"/>
        <end position="305"/>
    </location>
</feature>